<evidence type="ECO:0000256" key="5">
    <source>
        <dbReference type="ARBA" id="ARBA00022801"/>
    </source>
</evidence>
<dbReference type="GO" id="GO:0043175">
    <property type="term" value="F:RNA polymerase core enzyme binding"/>
    <property type="evidence" value="ECO:0007669"/>
    <property type="project" value="UniProtKB-UniRule"/>
</dbReference>
<keyword evidence="8 12" id="KW-0539">Nucleus</keyword>
<evidence type="ECO:0000256" key="8">
    <source>
        <dbReference type="ARBA" id="ARBA00023242"/>
    </source>
</evidence>
<sequence>MSNPAIRPPGPAPSPTGRATASIVQSDATQAPQARQRHRRTLTLKQKAVKEKLTLQRRYETLTFRWQEKLFRVDETSATVTEATLIQAAHYLTPQTFDEVIEERKAQNVCGYPLCGKPCMVSAIISNVPGQYRINLQQRKVYDVSELNRFCSKVCRAASKFYETQLSTDPLYIRSRNRLADLRKPTPQVTPAGNLFRDYVRALLDSLPSPIPPPAGPPVTAPQGGKASLGAAAATTNHPSAGLAQIKLVIKENPHPKADREAVTSSTNPAGIIDVASSTSPSSSPAPGAITKETDPPFENLGPAARPLPHEPGGAAAISDDELARTFAMAFPPSDGANSLATQQTEPVPPRSPPVFALPSKDVARPQSGKTVRFNLTPETDAAATHPAHKNSDSSLERTITEDAGQANYDFVEGYKISPAVGRTTRKPVRPTTMVLPKPGSGDL</sequence>
<reference evidence="15" key="1">
    <citation type="submission" date="2022-07" db="EMBL/GenBank/DDBJ databases">
        <title>Phylogenomic reconstructions and comparative analyses of Kickxellomycotina fungi.</title>
        <authorList>
            <person name="Reynolds N.K."/>
            <person name="Stajich J.E."/>
            <person name="Barry K."/>
            <person name="Grigoriev I.V."/>
            <person name="Crous P."/>
            <person name="Smith M.E."/>
        </authorList>
    </citation>
    <scope>NUCLEOTIDE SEQUENCE</scope>
    <source>
        <strain evidence="15">RSA 861</strain>
    </source>
</reference>
<dbReference type="PANTHER" id="PTHR14732:SF0">
    <property type="entry name" value="RNA POLYMERASE II SUBUNIT B1 CTD PHOSPHATASE RPAP2-RELATED"/>
    <property type="match status" value="1"/>
</dbReference>
<dbReference type="InterPro" id="IPR038534">
    <property type="entry name" value="Rtr1/RPAP2_sf"/>
</dbReference>
<organism evidence="15 16">
    <name type="scientific">Tieghemiomyces parasiticus</name>
    <dbReference type="NCBI Taxonomy" id="78921"/>
    <lineage>
        <taxon>Eukaryota</taxon>
        <taxon>Fungi</taxon>
        <taxon>Fungi incertae sedis</taxon>
        <taxon>Zoopagomycota</taxon>
        <taxon>Kickxellomycotina</taxon>
        <taxon>Dimargaritomycetes</taxon>
        <taxon>Dimargaritales</taxon>
        <taxon>Dimargaritaceae</taxon>
        <taxon>Tieghemiomyces</taxon>
    </lineage>
</organism>
<evidence type="ECO:0000256" key="3">
    <source>
        <dbReference type="ARBA" id="ARBA00022723"/>
    </source>
</evidence>
<feature type="region of interest" description="Disordered" evidence="13">
    <location>
        <begin position="378"/>
        <end position="397"/>
    </location>
</feature>
<feature type="domain" description="RTR1-type" evidence="14">
    <location>
        <begin position="87"/>
        <end position="175"/>
    </location>
</feature>
<dbReference type="EC" id="3.1.3.16" evidence="12"/>
<proteinExistence type="inferred from homology"/>
<evidence type="ECO:0000256" key="1">
    <source>
        <dbReference type="ARBA" id="ARBA00004123"/>
    </source>
</evidence>
<comment type="subcellular location">
    <subcellularLocation>
        <location evidence="1 12">Nucleus</location>
    </subcellularLocation>
</comment>
<evidence type="ECO:0000259" key="14">
    <source>
        <dbReference type="PROSITE" id="PS51479"/>
    </source>
</evidence>
<feature type="region of interest" description="Disordered" evidence="13">
    <location>
        <begin position="1"/>
        <end position="39"/>
    </location>
</feature>
<keyword evidence="16" id="KW-1185">Reference proteome</keyword>
<dbReference type="GO" id="GO:0005634">
    <property type="term" value="C:nucleus"/>
    <property type="evidence" value="ECO:0007669"/>
    <property type="project" value="UniProtKB-SubCell"/>
</dbReference>
<comment type="similarity">
    <text evidence="2 11 12">Belongs to the RPAP2 family.</text>
</comment>
<dbReference type="PANTHER" id="PTHR14732">
    <property type="entry name" value="RNA POLYMERASE II SUBUNIT B1 CTD PHOSPHATASE RPAP2-RELATED"/>
    <property type="match status" value="1"/>
</dbReference>
<comment type="caution">
    <text evidence="15">The sequence shown here is derived from an EMBL/GenBank/DDBJ whole genome shotgun (WGS) entry which is preliminary data.</text>
</comment>
<dbReference type="Gene3D" id="1.25.40.820">
    <property type="match status" value="1"/>
</dbReference>
<evidence type="ECO:0000256" key="6">
    <source>
        <dbReference type="ARBA" id="ARBA00022833"/>
    </source>
</evidence>
<keyword evidence="6 12" id="KW-0862">Zinc</keyword>
<evidence type="ECO:0000313" key="16">
    <source>
        <dbReference type="Proteomes" id="UP001150569"/>
    </source>
</evidence>
<dbReference type="Pfam" id="PF04181">
    <property type="entry name" value="RPAP2_Rtr1"/>
    <property type="match status" value="1"/>
</dbReference>
<evidence type="ECO:0000256" key="11">
    <source>
        <dbReference type="PROSITE-ProRule" id="PRU00812"/>
    </source>
</evidence>
<feature type="region of interest" description="Disordered" evidence="13">
    <location>
        <begin position="422"/>
        <end position="444"/>
    </location>
</feature>
<dbReference type="GO" id="GO:0008270">
    <property type="term" value="F:zinc ion binding"/>
    <property type="evidence" value="ECO:0007669"/>
    <property type="project" value="UniProtKB-KW"/>
</dbReference>
<keyword evidence="5 12" id="KW-0378">Hydrolase</keyword>
<feature type="compositionally biased region" description="Pro residues" evidence="13">
    <location>
        <begin position="1"/>
        <end position="14"/>
    </location>
</feature>
<dbReference type="EMBL" id="JANBPT010000029">
    <property type="protein sequence ID" value="KAJ1929639.1"/>
    <property type="molecule type" value="Genomic_DNA"/>
</dbReference>
<evidence type="ECO:0000256" key="10">
    <source>
        <dbReference type="ARBA" id="ARBA00048336"/>
    </source>
</evidence>
<protein>
    <recommendedName>
        <fullName evidence="12">RNA polymerase II subunit B1 CTD phosphatase RPAP2 homolog</fullName>
        <ecNumber evidence="12">3.1.3.16</ecNumber>
    </recommendedName>
</protein>
<gene>
    <name evidence="15" type="ORF">IWQ60_001016</name>
</gene>
<feature type="compositionally biased region" description="Polar residues" evidence="13">
    <location>
        <begin position="23"/>
        <end position="33"/>
    </location>
</feature>
<evidence type="ECO:0000256" key="2">
    <source>
        <dbReference type="ARBA" id="ARBA00005676"/>
    </source>
</evidence>
<dbReference type="InterPro" id="IPR039693">
    <property type="entry name" value="Rtr1/RPAP2"/>
</dbReference>
<comment type="catalytic activity">
    <reaction evidence="9 12">
        <text>O-phospho-L-seryl-[protein] + H2O = L-seryl-[protein] + phosphate</text>
        <dbReference type="Rhea" id="RHEA:20629"/>
        <dbReference type="Rhea" id="RHEA-COMP:9863"/>
        <dbReference type="Rhea" id="RHEA-COMP:11604"/>
        <dbReference type="ChEBI" id="CHEBI:15377"/>
        <dbReference type="ChEBI" id="CHEBI:29999"/>
        <dbReference type="ChEBI" id="CHEBI:43474"/>
        <dbReference type="ChEBI" id="CHEBI:83421"/>
        <dbReference type="EC" id="3.1.3.16"/>
    </reaction>
</comment>
<dbReference type="PROSITE" id="PS51479">
    <property type="entry name" value="ZF_RTR1"/>
    <property type="match status" value="1"/>
</dbReference>
<evidence type="ECO:0000256" key="9">
    <source>
        <dbReference type="ARBA" id="ARBA00047761"/>
    </source>
</evidence>
<evidence type="ECO:0000313" key="15">
    <source>
        <dbReference type="EMBL" id="KAJ1929639.1"/>
    </source>
</evidence>
<evidence type="ECO:0000256" key="12">
    <source>
        <dbReference type="RuleBase" id="RU367080"/>
    </source>
</evidence>
<keyword evidence="7 12" id="KW-0904">Protein phosphatase</keyword>
<feature type="region of interest" description="Disordered" evidence="13">
    <location>
        <begin position="207"/>
        <end position="234"/>
    </location>
</feature>
<evidence type="ECO:0000256" key="7">
    <source>
        <dbReference type="ARBA" id="ARBA00022912"/>
    </source>
</evidence>
<feature type="compositionally biased region" description="Low complexity" evidence="13">
    <location>
        <begin position="276"/>
        <end position="289"/>
    </location>
</feature>
<accession>A0A9W8ALC9</accession>
<dbReference type="GO" id="GO:0005737">
    <property type="term" value="C:cytoplasm"/>
    <property type="evidence" value="ECO:0007669"/>
    <property type="project" value="TreeGrafter"/>
</dbReference>
<evidence type="ECO:0000256" key="4">
    <source>
        <dbReference type="ARBA" id="ARBA00022771"/>
    </source>
</evidence>
<dbReference type="GO" id="GO:0008420">
    <property type="term" value="F:RNA polymerase II CTD heptapeptide repeat phosphatase activity"/>
    <property type="evidence" value="ECO:0007669"/>
    <property type="project" value="UniProtKB-UniRule"/>
</dbReference>
<name>A0A9W8ALC9_9FUNG</name>
<dbReference type="InterPro" id="IPR007308">
    <property type="entry name" value="Rtr1/RPAP2_dom"/>
</dbReference>
<keyword evidence="4 12" id="KW-0863">Zinc-finger</keyword>
<dbReference type="OrthoDB" id="2590500at2759"/>
<comment type="catalytic activity">
    <reaction evidence="10 12">
        <text>O-phospho-L-threonyl-[protein] + H2O = L-threonyl-[protein] + phosphate</text>
        <dbReference type="Rhea" id="RHEA:47004"/>
        <dbReference type="Rhea" id="RHEA-COMP:11060"/>
        <dbReference type="Rhea" id="RHEA-COMP:11605"/>
        <dbReference type="ChEBI" id="CHEBI:15377"/>
        <dbReference type="ChEBI" id="CHEBI:30013"/>
        <dbReference type="ChEBI" id="CHEBI:43474"/>
        <dbReference type="ChEBI" id="CHEBI:61977"/>
        <dbReference type="EC" id="3.1.3.16"/>
    </reaction>
</comment>
<dbReference type="Proteomes" id="UP001150569">
    <property type="component" value="Unassembled WGS sequence"/>
</dbReference>
<feature type="compositionally biased region" description="Pro residues" evidence="13">
    <location>
        <begin position="209"/>
        <end position="220"/>
    </location>
</feature>
<dbReference type="AlphaFoldDB" id="A0A9W8ALC9"/>
<feature type="region of interest" description="Disordered" evidence="13">
    <location>
        <begin position="255"/>
        <end position="316"/>
    </location>
</feature>
<keyword evidence="3 12" id="KW-0479">Metal-binding</keyword>
<comment type="function">
    <text evidence="12">Putative RNA polymerase II subunit B1 C-terminal domain (CTD) phosphatase involved in RNA polymerase II transcription regulation.</text>
</comment>
<evidence type="ECO:0000256" key="13">
    <source>
        <dbReference type="SAM" id="MobiDB-lite"/>
    </source>
</evidence>
<feature type="region of interest" description="Disordered" evidence="13">
    <location>
        <begin position="331"/>
        <end position="352"/>
    </location>
</feature>
<feature type="compositionally biased region" description="Polar residues" evidence="13">
    <location>
        <begin position="336"/>
        <end position="346"/>
    </location>
</feature>